<comment type="caution">
    <text evidence="1">The sequence shown here is derived from an EMBL/GenBank/DDBJ whole genome shotgun (WGS) entry which is preliminary data.</text>
</comment>
<organism evidence="1 2">
    <name type="scientific">Thanatephorus cucumeris (strain AG1-IA)</name>
    <name type="common">Rice sheath blight fungus</name>
    <name type="synonym">Rhizoctonia solani</name>
    <dbReference type="NCBI Taxonomy" id="983506"/>
    <lineage>
        <taxon>Eukaryota</taxon>
        <taxon>Fungi</taxon>
        <taxon>Dikarya</taxon>
        <taxon>Basidiomycota</taxon>
        <taxon>Agaricomycotina</taxon>
        <taxon>Agaricomycetes</taxon>
        <taxon>Cantharellales</taxon>
        <taxon>Ceratobasidiaceae</taxon>
        <taxon>Rhizoctonia</taxon>
        <taxon>Rhizoctonia solani AG-1</taxon>
    </lineage>
</organism>
<gene>
    <name evidence="1" type="ORF">AG1IA_08505</name>
</gene>
<dbReference type="GO" id="GO:0016231">
    <property type="term" value="F:beta-N-acetylglucosaminidase activity"/>
    <property type="evidence" value="ECO:0007669"/>
    <property type="project" value="TreeGrafter"/>
</dbReference>
<accession>L8WM91</accession>
<dbReference type="EMBL" id="AFRT01002629">
    <property type="protein sequence ID" value="ELU37469.1"/>
    <property type="molecule type" value="Genomic_DNA"/>
</dbReference>
<dbReference type="Proteomes" id="UP000011668">
    <property type="component" value="Unassembled WGS sequence"/>
</dbReference>
<dbReference type="AlphaFoldDB" id="L8WM91"/>
<name>L8WM91_THACA</name>
<dbReference type="PANTHER" id="PTHR13170">
    <property type="entry name" value="O-GLCNACASE"/>
    <property type="match status" value="1"/>
</dbReference>
<evidence type="ECO:0000313" key="1">
    <source>
        <dbReference type="EMBL" id="ELU37469.1"/>
    </source>
</evidence>
<evidence type="ECO:0008006" key="3">
    <source>
        <dbReference type="Google" id="ProtNLM"/>
    </source>
</evidence>
<dbReference type="InterPro" id="IPR051822">
    <property type="entry name" value="Glycosyl_Hydrolase_84"/>
</dbReference>
<dbReference type="SUPFAM" id="SSF55729">
    <property type="entry name" value="Acyl-CoA N-acyltransferases (Nat)"/>
    <property type="match status" value="1"/>
</dbReference>
<reference evidence="1 2" key="1">
    <citation type="journal article" date="2013" name="Nat. Commun.">
        <title>The evolution and pathogenic mechanisms of the rice sheath blight pathogen.</title>
        <authorList>
            <person name="Zheng A."/>
            <person name="Lin R."/>
            <person name="Xu L."/>
            <person name="Qin P."/>
            <person name="Tang C."/>
            <person name="Ai P."/>
            <person name="Zhang D."/>
            <person name="Liu Y."/>
            <person name="Sun Z."/>
            <person name="Feng H."/>
            <person name="Wang Y."/>
            <person name="Chen Y."/>
            <person name="Liang X."/>
            <person name="Fu R."/>
            <person name="Li Q."/>
            <person name="Zhang J."/>
            <person name="Yu X."/>
            <person name="Xie Z."/>
            <person name="Ding L."/>
            <person name="Guan P."/>
            <person name="Tang J."/>
            <person name="Liang Y."/>
            <person name="Wang S."/>
            <person name="Deng Q."/>
            <person name="Li S."/>
            <person name="Zhu J."/>
            <person name="Wang L."/>
            <person name="Liu H."/>
            <person name="Li P."/>
        </authorList>
    </citation>
    <scope>NUCLEOTIDE SEQUENCE [LARGE SCALE GENOMIC DNA]</scope>
    <source>
        <strain evidence="2">AG-1 IA</strain>
    </source>
</reference>
<dbReference type="PANTHER" id="PTHR13170:SF16">
    <property type="entry name" value="PROTEIN O-GLCNACASE"/>
    <property type="match status" value="1"/>
</dbReference>
<dbReference type="Gene3D" id="3.40.630.30">
    <property type="match status" value="1"/>
</dbReference>
<dbReference type="OMA" id="PAHIHIN"/>
<dbReference type="InterPro" id="IPR016181">
    <property type="entry name" value="Acyl_CoA_acyltransferase"/>
</dbReference>
<dbReference type="HOGENOM" id="CLU_1086574_0_0_1"/>
<dbReference type="STRING" id="983506.L8WM91"/>
<sequence length="256" mass="28644">MAESSNNQLSIRIATLEDIKEISRICLLTANAGQSAESLHHYPELLQGLYIEPYLKLTSTFGFVLVDTVDEGKGVVLGYLLATSDSRRHEAAAEQESYPPLRIKYPNNPYPSDATERDQGVINRIHKPLIRPQALVDISPAHIHINLLPSAQRQGWGVKLIDQAVKALKAEGQSALFVGIGEFLALGDITFNLTLRSQTPKIIMHAHFTLKTGKVQEIEEQLYEVCIPLETVCLFIPYSTNVYWILEWATYTQTTI</sequence>
<dbReference type="OrthoDB" id="9975416at2759"/>
<dbReference type="GO" id="GO:0009100">
    <property type="term" value="P:glycoprotein metabolic process"/>
    <property type="evidence" value="ECO:0007669"/>
    <property type="project" value="TreeGrafter"/>
</dbReference>
<keyword evidence="2" id="KW-1185">Reference proteome</keyword>
<protein>
    <recommendedName>
        <fullName evidence="3">N-acetyltransferase domain-containing protein</fullName>
    </recommendedName>
</protein>
<evidence type="ECO:0000313" key="2">
    <source>
        <dbReference type="Proteomes" id="UP000011668"/>
    </source>
</evidence>
<proteinExistence type="predicted"/>